<evidence type="ECO:0000256" key="3">
    <source>
        <dbReference type="ARBA" id="ARBA00023163"/>
    </source>
</evidence>
<dbReference type="Pfam" id="PF02909">
    <property type="entry name" value="TetR_C_1"/>
    <property type="match status" value="1"/>
</dbReference>
<dbReference type="Proteomes" id="UP001157069">
    <property type="component" value="Unassembled WGS sequence"/>
</dbReference>
<sequence length="231" mass="25166">MAARKPLSRERILREAMAVADRAGLAGVTMRSVADGLGVEAMALYRHVSGKNDLLDSLVELIVAEINEACEALPEPAPEEDWRSVLRRRILAARATLLRHPWAPALLGSHGTMGPALMRYFDEFGAIMRRAGFSVDAVHHALHAFGSRALGFTTELFQPGAPAIEETEVDPEQALAELAAFADSLPFLAEMAAHLQHDAATTIGWCDDQREFEFGLDALLDGLEVRRAASR</sequence>
<dbReference type="Pfam" id="PF00440">
    <property type="entry name" value="TetR_N"/>
    <property type="match status" value="1"/>
</dbReference>
<evidence type="ECO:0000256" key="1">
    <source>
        <dbReference type="ARBA" id="ARBA00023015"/>
    </source>
</evidence>
<dbReference type="PANTHER" id="PTHR30055">
    <property type="entry name" value="HTH-TYPE TRANSCRIPTIONAL REGULATOR RUTR"/>
    <property type="match status" value="1"/>
</dbReference>
<comment type="caution">
    <text evidence="6">The sequence shown here is derived from an EMBL/GenBank/DDBJ whole genome shotgun (WGS) entry which is preliminary data.</text>
</comment>
<protein>
    <submittedName>
        <fullName evidence="6">TetR family transcriptional regulator</fullName>
    </submittedName>
</protein>
<dbReference type="InterPro" id="IPR050109">
    <property type="entry name" value="HTH-type_TetR-like_transc_reg"/>
</dbReference>
<evidence type="ECO:0000256" key="2">
    <source>
        <dbReference type="ARBA" id="ARBA00023125"/>
    </source>
</evidence>
<evidence type="ECO:0000256" key="4">
    <source>
        <dbReference type="PROSITE-ProRule" id="PRU00335"/>
    </source>
</evidence>
<dbReference type="PANTHER" id="PTHR30055:SF151">
    <property type="entry name" value="TRANSCRIPTIONAL REGULATORY PROTEIN"/>
    <property type="match status" value="1"/>
</dbReference>
<dbReference type="SUPFAM" id="SSF46689">
    <property type="entry name" value="Homeodomain-like"/>
    <property type="match status" value="1"/>
</dbReference>
<evidence type="ECO:0000313" key="7">
    <source>
        <dbReference type="Proteomes" id="UP001157069"/>
    </source>
</evidence>
<dbReference type="Gene3D" id="1.10.10.60">
    <property type="entry name" value="Homeodomain-like"/>
    <property type="match status" value="1"/>
</dbReference>
<keyword evidence="7" id="KW-1185">Reference proteome</keyword>
<name>A0ABQ6JRI9_9MICO</name>
<evidence type="ECO:0000259" key="5">
    <source>
        <dbReference type="PROSITE" id="PS50977"/>
    </source>
</evidence>
<keyword evidence="3" id="KW-0804">Transcription</keyword>
<keyword evidence="1" id="KW-0805">Transcription regulation</keyword>
<dbReference type="InterPro" id="IPR001647">
    <property type="entry name" value="HTH_TetR"/>
</dbReference>
<feature type="DNA-binding region" description="H-T-H motif" evidence="4">
    <location>
        <begin position="29"/>
        <end position="48"/>
    </location>
</feature>
<dbReference type="Gene3D" id="1.10.357.10">
    <property type="entry name" value="Tetracycline Repressor, domain 2"/>
    <property type="match status" value="1"/>
</dbReference>
<dbReference type="EMBL" id="BSVA01000001">
    <property type="protein sequence ID" value="GMA90912.1"/>
    <property type="molecule type" value="Genomic_DNA"/>
</dbReference>
<gene>
    <name evidence="6" type="ORF">GCM10025869_14410</name>
</gene>
<dbReference type="InterPro" id="IPR004111">
    <property type="entry name" value="Repressor_TetR_C"/>
</dbReference>
<feature type="domain" description="HTH tetR-type" evidence="5">
    <location>
        <begin position="6"/>
        <end position="66"/>
    </location>
</feature>
<dbReference type="RefSeq" id="WP_284298942.1">
    <property type="nucleotide sequence ID" value="NZ_BSVA01000001.1"/>
</dbReference>
<keyword evidence="2 4" id="KW-0238">DNA-binding</keyword>
<dbReference type="SUPFAM" id="SSF48498">
    <property type="entry name" value="Tetracyclin repressor-like, C-terminal domain"/>
    <property type="match status" value="1"/>
</dbReference>
<evidence type="ECO:0000313" key="6">
    <source>
        <dbReference type="EMBL" id="GMA90912.1"/>
    </source>
</evidence>
<accession>A0ABQ6JRI9</accession>
<reference evidence="7" key="1">
    <citation type="journal article" date="2019" name="Int. J. Syst. Evol. Microbiol.">
        <title>The Global Catalogue of Microorganisms (GCM) 10K type strain sequencing project: providing services to taxonomists for standard genome sequencing and annotation.</title>
        <authorList>
            <consortium name="The Broad Institute Genomics Platform"/>
            <consortium name="The Broad Institute Genome Sequencing Center for Infectious Disease"/>
            <person name="Wu L."/>
            <person name="Ma J."/>
        </authorList>
    </citation>
    <scope>NUCLEOTIDE SEQUENCE [LARGE SCALE GENOMIC DNA]</scope>
    <source>
        <strain evidence="7">NBRC 108755</strain>
    </source>
</reference>
<organism evidence="6 7">
    <name type="scientific">Homoserinibacter gongjuensis</name>
    <dbReference type="NCBI Taxonomy" id="1162968"/>
    <lineage>
        <taxon>Bacteria</taxon>
        <taxon>Bacillati</taxon>
        <taxon>Actinomycetota</taxon>
        <taxon>Actinomycetes</taxon>
        <taxon>Micrococcales</taxon>
        <taxon>Microbacteriaceae</taxon>
        <taxon>Homoserinibacter</taxon>
    </lineage>
</organism>
<dbReference type="InterPro" id="IPR009057">
    <property type="entry name" value="Homeodomain-like_sf"/>
</dbReference>
<dbReference type="PROSITE" id="PS50977">
    <property type="entry name" value="HTH_TETR_2"/>
    <property type="match status" value="1"/>
</dbReference>
<dbReference type="InterPro" id="IPR036271">
    <property type="entry name" value="Tet_transcr_reg_TetR-rel_C_sf"/>
</dbReference>
<proteinExistence type="predicted"/>